<dbReference type="PANTHER" id="PTHR30481:SF3">
    <property type="entry name" value="DNA ADENINE METHYLASE"/>
    <property type="match status" value="1"/>
</dbReference>
<feature type="binding site" evidence="7">
    <location>
        <position position="65"/>
    </location>
    <ligand>
        <name>S-adenosyl-L-methionine</name>
        <dbReference type="ChEBI" id="CHEBI:59789"/>
    </ligand>
</feature>
<sequence length="322" mass="36837">MELISPITYWNGKVLLDLDSLYTRPQNINPLYSSRCFGTIPSQSTTLILCILMASKPFLKWAGGKHKLVPFIEHNLPTPTRKRLIEPFCGSAALSLALDFEHYLLNDINADLIGLFRILKEEKSGFIDYARSFFISENNSDSRFYELREQFNFSKNLHERSALFIYLNRHAFNGLCRYNSKGVFNVPFGRYKSPYFPQQEMEGFIQKSDRVELMCGDFQMILSQTDNTDTVYCDPPYAPLSPTASFTTYAKESFNLDNQIRLAQSAQQIAPDSQGVLISNHDTEFTRDIYSFAILKTIEVQRNIAAKGSSRKKVGELLAIYD</sequence>
<dbReference type="InterPro" id="IPR029063">
    <property type="entry name" value="SAM-dependent_MTases_sf"/>
</dbReference>
<evidence type="ECO:0000256" key="2">
    <source>
        <dbReference type="ARBA" id="ARBA00011900"/>
    </source>
</evidence>
<comment type="similarity">
    <text evidence="1 8">Belongs to the N(4)/N(6)-methyltransferase family.</text>
</comment>
<dbReference type="EC" id="2.1.1.72" evidence="2 8"/>
<gene>
    <name evidence="9" type="ordered locus">NMO_0274</name>
</gene>
<dbReference type="GO" id="GO:0043565">
    <property type="term" value="F:sequence-specific DNA binding"/>
    <property type="evidence" value="ECO:0007669"/>
    <property type="project" value="TreeGrafter"/>
</dbReference>
<dbReference type="GO" id="GO:0009307">
    <property type="term" value="P:DNA restriction-modification system"/>
    <property type="evidence" value="ECO:0007669"/>
    <property type="project" value="InterPro"/>
</dbReference>
<dbReference type="AlphaFoldDB" id="C6S523"/>
<reference evidence="9 10" key="1">
    <citation type="journal article" date="2008" name="Proc. Natl. Acad. Sci. U.S.A.">
        <title>Whole-genome comparison of disease and carriage strains provides insights into virulence evolution in Neisseria meningitidis.</title>
        <authorList>
            <person name="Schoen C."/>
            <person name="Blom J."/>
            <person name="Claus H."/>
            <person name="Schramm-Glueck A."/>
            <person name="Brandt P."/>
            <person name="Mueller T."/>
            <person name="Goesmann A."/>
            <person name="Joseph B."/>
            <person name="Konietzny S."/>
            <person name="Kurzai O."/>
            <person name="Schmitt C."/>
            <person name="Friedrich T."/>
            <person name="Linke B."/>
            <person name="Vogel U."/>
            <person name="Frosch M."/>
        </authorList>
    </citation>
    <scope>NUCLEOTIDE SEQUENCE [LARGE SCALE GENOMIC DNA]</scope>
    <source>
        <strain evidence="10">alpha14</strain>
    </source>
</reference>
<feature type="binding site" evidence="7">
    <location>
        <position position="107"/>
    </location>
    <ligand>
        <name>S-adenosyl-L-methionine</name>
        <dbReference type="ChEBI" id="CHEBI:59789"/>
    </ligand>
</feature>
<dbReference type="PANTHER" id="PTHR30481">
    <property type="entry name" value="DNA ADENINE METHYLASE"/>
    <property type="match status" value="1"/>
</dbReference>
<evidence type="ECO:0000256" key="3">
    <source>
        <dbReference type="ARBA" id="ARBA00022603"/>
    </source>
</evidence>
<dbReference type="PROSITE" id="PS00092">
    <property type="entry name" value="N6_MTASE"/>
    <property type="match status" value="1"/>
</dbReference>
<proteinExistence type="inferred from homology"/>
<accession>C6S523</accession>
<keyword evidence="3 8" id="KW-0489">Methyltransferase</keyword>
<dbReference type="GO" id="GO:0006298">
    <property type="term" value="P:mismatch repair"/>
    <property type="evidence" value="ECO:0007669"/>
    <property type="project" value="TreeGrafter"/>
</dbReference>
<organism evidence="9 10">
    <name type="scientific">Neisseria meningitidis (strain alpha14)</name>
    <dbReference type="NCBI Taxonomy" id="662598"/>
    <lineage>
        <taxon>Bacteria</taxon>
        <taxon>Pseudomonadati</taxon>
        <taxon>Pseudomonadota</taxon>
        <taxon>Betaproteobacteria</taxon>
        <taxon>Neisseriales</taxon>
        <taxon>Neisseriaceae</taxon>
        <taxon>Neisseria</taxon>
    </lineage>
</organism>
<dbReference type="InterPro" id="IPR012327">
    <property type="entry name" value="MeTrfase_D12"/>
</dbReference>
<feature type="binding site" evidence="7">
    <location>
        <position position="234"/>
    </location>
    <ligand>
        <name>S-adenosyl-L-methionine</name>
        <dbReference type="ChEBI" id="CHEBI:59789"/>
    </ligand>
</feature>
<dbReference type="NCBIfam" id="TIGR00571">
    <property type="entry name" value="dam"/>
    <property type="match status" value="1"/>
</dbReference>
<evidence type="ECO:0000256" key="8">
    <source>
        <dbReference type="RuleBase" id="RU361257"/>
    </source>
</evidence>
<keyword evidence="5 8" id="KW-0949">S-adenosyl-L-methionine</keyword>
<dbReference type="Proteomes" id="UP000002054">
    <property type="component" value="Chromosome"/>
</dbReference>
<dbReference type="REBASE" id="21495">
    <property type="entry name" value="M.Ngo14ORF274P"/>
</dbReference>
<evidence type="ECO:0000256" key="4">
    <source>
        <dbReference type="ARBA" id="ARBA00022679"/>
    </source>
</evidence>
<dbReference type="SUPFAM" id="SSF53335">
    <property type="entry name" value="S-adenosyl-L-methionine-dependent methyltransferases"/>
    <property type="match status" value="1"/>
</dbReference>
<evidence type="ECO:0000256" key="1">
    <source>
        <dbReference type="ARBA" id="ARBA00006594"/>
    </source>
</evidence>
<feature type="binding site" evidence="7">
    <location>
        <position position="61"/>
    </location>
    <ligand>
        <name>S-adenosyl-L-methionine</name>
        <dbReference type="ChEBI" id="CHEBI:59789"/>
    </ligand>
</feature>
<dbReference type="PRINTS" id="PR00505">
    <property type="entry name" value="D12N6MTFRASE"/>
</dbReference>
<dbReference type="GO" id="GO:1904047">
    <property type="term" value="F:S-adenosyl-L-methionine binding"/>
    <property type="evidence" value="ECO:0007669"/>
    <property type="project" value="TreeGrafter"/>
</dbReference>
<dbReference type="KEGG" id="nmi:NMO_0274"/>
<dbReference type="InterPro" id="IPR012263">
    <property type="entry name" value="M_m6A_EcoRV"/>
</dbReference>
<comment type="catalytic activity">
    <reaction evidence="6 8">
        <text>a 2'-deoxyadenosine in DNA + S-adenosyl-L-methionine = an N(6)-methyl-2'-deoxyadenosine in DNA + S-adenosyl-L-homocysteine + H(+)</text>
        <dbReference type="Rhea" id="RHEA:15197"/>
        <dbReference type="Rhea" id="RHEA-COMP:12418"/>
        <dbReference type="Rhea" id="RHEA-COMP:12419"/>
        <dbReference type="ChEBI" id="CHEBI:15378"/>
        <dbReference type="ChEBI" id="CHEBI:57856"/>
        <dbReference type="ChEBI" id="CHEBI:59789"/>
        <dbReference type="ChEBI" id="CHEBI:90615"/>
        <dbReference type="ChEBI" id="CHEBI:90616"/>
        <dbReference type="EC" id="2.1.1.72"/>
    </reaction>
</comment>
<dbReference type="InterPro" id="IPR002052">
    <property type="entry name" value="DNA_methylase_N6_adenine_CS"/>
</dbReference>
<dbReference type="EMBL" id="AM889136">
    <property type="protein sequence ID" value="CBA03824.1"/>
    <property type="molecule type" value="Genomic_DNA"/>
</dbReference>
<dbReference type="HOGENOM" id="CLU_063430_0_1_4"/>
<dbReference type="GO" id="GO:0009007">
    <property type="term" value="F:site-specific DNA-methyltransferase (adenine-specific) activity"/>
    <property type="evidence" value="ECO:0007669"/>
    <property type="project" value="UniProtKB-UniRule"/>
</dbReference>
<dbReference type="Pfam" id="PF02086">
    <property type="entry name" value="MethyltransfD12"/>
    <property type="match status" value="1"/>
</dbReference>
<dbReference type="GO" id="GO:0032259">
    <property type="term" value="P:methylation"/>
    <property type="evidence" value="ECO:0007669"/>
    <property type="project" value="UniProtKB-KW"/>
</dbReference>
<dbReference type="InterPro" id="IPR023095">
    <property type="entry name" value="Ade_MeTrfase_dom_2"/>
</dbReference>
<evidence type="ECO:0000256" key="7">
    <source>
        <dbReference type="PIRSR" id="PIRSR000398-1"/>
    </source>
</evidence>
<dbReference type="Gene3D" id="3.40.50.150">
    <property type="entry name" value="Vaccinia Virus protein VP39"/>
    <property type="match status" value="1"/>
</dbReference>
<dbReference type="Gene3D" id="1.10.1020.10">
    <property type="entry name" value="Adenine-specific Methyltransferase, Domain 2"/>
    <property type="match status" value="1"/>
</dbReference>
<name>C6S523_NEIML</name>
<keyword evidence="4 8" id="KW-0808">Transferase</keyword>
<dbReference type="PIRSF" id="PIRSF000398">
    <property type="entry name" value="M_m6A_EcoRV"/>
    <property type="match status" value="1"/>
</dbReference>
<evidence type="ECO:0000313" key="9">
    <source>
        <dbReference type="EMBL" id="CBA03824.1"/>
    </source>
</evidence>
<protein>
    <recommendedName>
        <fullName evidence="2 8">Site-specific DNA-methyltransferase (adenine-specific)</fullName>
        <ecNumber evidence="2 8">2.1.1.72</ecNumber>
    </recommendedName>
</protein>
<evidence type="ECO:0000313" key="10">
    <source>
        <dbReference type="Proteomes" id="UP000002054"/>
    </source>
</evidence>
<evidence type="ECO:0000256" key="5">
    <source>
        <dbReference type="ARBA" id="ARBA00022691"/>
    </source>
</evidence>
<evidence type="ECO:0000256" key="6">
    <source>
        <dbReference type="ARBA" id="ARBA00047942"/>
    </source>
</evidence>